<feature type="transmembrane region" description="Helical" evidence="8">
    <location>
        <begin position="295"/>
        <end position="316"/>
    </location>
</feature>
<feature type="transmembrane region" description="Helical" evidence="8">
    <location>
        <begin position="343"/>
        <end position="367"/>
    </location>
</feature>
<keyword evidence="6 8" id="KW-1133">Transmembrane helix</keyword>
<dbReference type="GO" id="GO:0005275">
    <property type="term" value="F:amine transmembrane transporter activity"/>
    <property type="evidence" value="ECO:0007669"/>
    <property type="project" value="TreeGrafter"/>
</dbReference>
<name>A0A6J7IL18_9ZZZZ</name>
<keyword evidence="5 8" id="KW-0812">Transmembrane</keyword>
<gene>
    <name evidence="10" type="ORF">UFOPK3773_00243</name>
</gene>
<dbReference type="CDD" id="cd06261">
    <property type="entry name" value="TM_PBP2"/>
    <property type="match status" value="1"/>
</dbReference>
<feature type="transmembrane region" description="Helical" evidence="8">
    <location>
        <begin position="464"/>
        <end position="486"/>
    </location>
</feature>
<feature type="transmembrane region" description="Helical" evidence="8">
    <location>
        <begin position="415"/>
        <end position="435"/>
    </location>
</feature>
<protein>
    <submittedName>
        <fullName evidence="10">Unannotated protein</fullName>
    </submittedName>
</protein>
<evidence type="ECO:0000256" key="7">
    <source>
        <dbReference type="ARBA" id="ARBA00023136"/>
    </source>
</evidence>
<dbReference type="SUPFAM" id="SSF161098">
    <property type="entry name" value="MetI-like"/>
    <property type="match status" value="2"/>
</dbReference>
<dbReference type="GO" id="GO:0015226">
    <property type="term" value="F:carnitine transmembrane transporter activity"/>
    <property type="evidence" value="ECO:0007669"/>
    <property type="project" value="TreeGrafter"/>
</dbReference>
<feature type="transmembrane region" description="Helical" evidence="8">
    <location>
        <begin position="622"/>
        <end position="640"/>
    </location>
</feature>
<reference evidence="10" key="1">
    <citation type="submission" date="2020-05" db="EMBL/GenBank/DDBJ databases">
        <authorList>
            <person name="Chiriac C."/>
            <person name="Salcher M."/>
            <person name="Ghai R."/>
            <person name="Kavagutti S V."/>
        </authorList>
    </citation>
    <scope>NUCLEOTIDE SEQUENCE</scope>
</reference>
<evidence type="ECO:0000256" key="8">
    <source>
        <dbReference type="SAM" id="Phobius"/>
    </source>
</evidence>
<sequence>MTAVRNALRRRWVLVLVLLVVWAILAIAMRGVATLELSTSANTPFTSALRDLAASIRGNRTSSPAFVYFFNPIRLGVNAFIEPIRALVAVPAQGNIIPVFGWLGVVSVIGFVVYATSNWRTALLSTSLVFGCGVLGMWTDSMDTLAMTLGAVFLSLVIGLPLGVWAGLNDRVLAILRPGLDLAQILPTLVYLAPLALVFLIGIASATIATLVYSIPICIRITAHAVRGLRQGPIEASESMGATRWQTLTKVQLPMAKQTIILGVNQTTLAALSFVVIAALIAAPGLGKPVVNALIIRNVGDGVVAGLAVVFLAIMLDRSTTAAVIKNQTFVHSVGAALVRRRVALIASGVLTLVALILSRNVLWAAVFPERLILGDQISAVADAVAAWITSTFTFLTVGVNEFITLSVLNPLEGILANAPWFLTIIMISLLAAIVGGRRVAILSAVLLGLVVLTGLWHDTMVTLSQVLIATVIVMVIGVVIGVVAGRSERAERALKPFLDAGQTLPAFVYLVPVLALFGPTRFAAIVCGVFYAAPVVVRVVADGVRGVSPEMVEAATSAGSTPMQVITKVQLPASKKSLLLGANQGFIFVLAVIVIGGLVGAGGLGYLVIVGQSKPELAGKGLAAGIAIVLLGVTLDRIAQASAERSGRVRP</sequence>
<evidence type="ECO:0000256" key="3">
    <source>
        <dbReference type="ARBA" id="ARBA00022448"/>
    </source>
</evidence>
<dbReference type="GO" id="GO:0031460">
    <property type="term" value="P:glycine betaine transport"/>
    <property type="evidence" value="ECO:0007669"/>
    <property type="project" value="TreeGrafter"/>
</dbReference>
<feature type="domain" description="ABC transmembrane type-1" evidence="9">
    <location>
        <begin position="460"/>
        <end position="640"/>
    </location>
</feature>
<accession>A0A6J7IL18</accession>
<dbReference type="GO" id="GO:0015871">
    <property type="term" value="P:choline transport"/>
    <property type="evidence" value="ECO:0007669"/>
    <property type="project" value="TreeGrafter"/>
</dbReference>
<proteinExistence type="predicted"/>
<dbReference type="InterPro" id="IPR035906">
    <property type="entry name" value="MetI-like_sf"/>
</dbReference>
<feature type="transmembrane region" description="Helical" evidence="8">
    <location>
        <begin position="260"/>
        <end position="283"/>
    </location>
</feature>
<dbReference type="GO" id="GO:0043190">
    <property type="term" value="C:ATP-binding cassette (ABC) transporter complex"/>
    <property type="evidence" value="ECO:0007669"/>
    <property type="project" value="TreeGrafter"/>
</dbReference>
<dbReference type="EMBL" id="CAFBNF010000013">
    <property type="protein sequence ID" value="CAB4931024.1"/>
    <property type="molecule type" value="Genomic_DNA"/>
</dbReference>
<evidence type="ECO:0000256" key="1">
    <source>
        <dbReference type="ARBA" id="ARBA00004141"/>
    </source>
</evidence>
<feature type="transmembrane region" description="Helical" evidence="8">
    <location>
        <begin position="188"/>
        <end position="213"/>
    </location>
</feature>
<keyword evidence="7 8" id="KW-0472">Membrane</keyword>
<comment type="subcellular location">
    <subcellularLocation>
        <location evidence="2">Cell membrane</location>
    </subcellularLocation>
    <subcellularLocation>
        <location evidence="1">Membrane</location>
        <topology evidence="1">Multi-pass membrane protein</topology>
    </subcellularLocation>
</comment>
<evidence type="ECO:0000256" key="6">
    <source>
        <dbReference type="ARBA" id="ARBA00022989"/>
    </source>
</evidence>
<feature type="transmembrane region" description="Helical" evidence="8">
    <location>
        <begin position="121"/>
        <end position="138"/>
    </location>
</feature>
<evidence type="ECO:0000256" key="4">
    <source>
        <dbReference type="ARBA" id="ARBA00022475"/>
    </source>
</evidence>
<dbReference type="InterPro" id="IPR000515">
    <property type="entry name" value="MetI-like"/>
</dbReference>
<evidence type="ECO:0000256" key="2">
    <source>
        <dbReference type="ARBA" id="ARBA00004236"/>
    </source>
</evidence>
<dbReference type="PANTHER" id="PTHR47737">
    <property type="entry name" value="GLYCINE BETAINE/PROLINE BETAINE TRANSPORT SYSTEM PERMEASE PROTEIN PROW"/>
    <property type="match status" value="1"/>
</dbReference>
<feature type="transmembrane region" description="Helical" evidence="8">
    <location>
        <begin position="523"/>
        <end position="542"/>
    </location>
</feature>
<organism evidence="10">
    <name type="scientific">freshwater metagenome</name>
    <dbReference type="NCBI Taxonomy" id="449393"/>
    <lineage>
        <taxon>unclassified sequences</taxon>
        <taxon>metagenomes</taxon>
        <taxon>ecological metagenomes</taxon>
    </lineage>
</organism>
<dbReference type="AlphaFoldDB" id="A0A6J7IL18"/>
<feature type="transmembrane region" description="Helical" evidence="8">
    <location>
        <begin position="96"/>
        <end position="115"/>
    </location>
</feature>
<evidence type="ECO:0000256" key="5">
    <source>
        <dbReference type="ARBA" id="ARBA00022692"/>
    </source>
</evidence>
<feature type="transmembrane region" description="Helical" evidence="8">
    <location>
        <begin position="586"/>
        <end position="610"/>
    </location>
</feature>
<dbReference type="PROSITE" id="PS50928">
    <property type="entry name" value="ABC_TM1"/>
    <property type="match status" value="2"/>
</dbReference>
<keyword evidence="4" id="KW-1003">Cell membrane</keyword>
<feature type="domain" description="ABC transmembrane type-1" evidence="9">
    <location>
        <begin position="141"/>
        <end position="322"/>
    </location>
</feature>
<feature type="transmembrane region" description="Helical" evidence="8">
    <location>
        <begin position="145"/>
        <end position="168"/>
    </location>
</feature>
<feature type="transmembrane region" description="Helical" evidence="8">
    <location>
        <begin position="440"/>
        <end position="458"/>
    </location>
</feature>
<evidence type="ECO:0000259" key="9">
    <source>
        <dbReference type="PROSITE" id="PS50928"/>
    </source>
</evidence>
<feature type="transmembrane region" description="Helical" evidence="8">
    <location>
        <begin position="498"/>
        <end position="517"/>
    </location>
</feature>
<evidence type="ECO:0000313" key="10">
    <source>
        <dbReference type="EMBL" id="CAB4931024.1"/>
    </source>
</evidence>
<dbReference type="Pfam" id="PF00528">
    <property type="entry name" value="BPD_transp_1"/>
    <property type="match status" value="2"/>
</dbReference>
<dbReference type="PANTHER" id="PTHR47737:SF1">
    <property type="entry name" value="GLYCINE BETAINE_PROLINE BETAINE TRANSPORT SYSTEM PERMEASE PROTEIN PROW"/>
    <property type="match status" value="1"/>
</dbReference>
<dbReference type="Gene3D" id="1.10.3720.10">
    <property type="entry name" value="MetI-like"/>
    <property type="match status" value="2"/>
</dbReference>
<keyword evidence="3" id="KW-0813">Transport</keyword>
<feature type="transmembrane region" description="Helical" evidence="8">
    <location>
        <begin position="12"/>
        <end position="33"/>
    </location>
</feature>